<dbReference type="Pfam" id="PF00173">
    <property type="entry name" value="Cyt-b5"/>
    <property type="match status" value="1"/>
</dbReference>
<evidence type="ECO:0000313" key="9">
    <source>
        <dbReference type="EMBL" id="CAL4807017.1"/>
    </source>
</evidence>
<dbReference type="InterPro" id="IPR006145">
    <property type="entry name" value="PsdUridine_synth_RsuA/RluA"/>
</dbReference>
<dbReference type="InterPro" id="IPR050741">
    <property type="entry name" value="Acyl-CoA_dehydrogenase"/>
</dbReference>
<dbReference type="EMBL" id="CAMXCT020006767">
    <property type="protein sequence ID" value="CAL1173080.1"/>
    <property type="molecule type" value="Genomic_DNA"/>
</dbReference>
<keyword evidence="5" id="KW-0560">Oxidoreductase</keyword>
<dbReference type="Pfam" id="PF02771">
    <property type="entry name" value="Acyl-CoA_dh_N"/>
    <property type="match status" value="1"/>
</dbReference>
<dbReference type="InterPro" id="IPR020103">
    <property type="entry name" value="PsdUridine_synth_cat_dom_sf"/>
</dbReference>
<evidence type="ECO:0000256" key="3">
    <source>
        <dbReference type="ARBA" id="ARBA00022630"/>
    </source>
</evidence>
<comment type="cofactor">
    <cofactor evidence="1">
        <name>FAD</name>
        <dbReference type="ChEBI" id="CHEBI:57692"/>
    </cofactor>
</comment>
<protein>
    <submittedName>
        <fullName evidence="9">Acyl-CoA dehydrogenase apdG (Aspyridone s biosynthesis protein G)</fullName>
    </submittedName>
</protein>
<feature type="domain" description="Cytochrome b5 heme-binding" evidence="7">
    <location>
        <begin position="361"/>
        <end position="410"/>
    </location>
</feature>
<dbReference type="InterPro" id="IPR011990">
    <property type="entry name" value="TPR-like_helical_dom_sf"/>
</dbReference>
<dbReference type="Gene3D" id="3.30.2350.10">
    <property type="entry name" value="Pseudouridine synthase"/>
    <property type="match status" value="1"/>
</dbReference>
<dbReference type="InterPro" id="IPR046373">
    <property type="entry name" value="Acyl-CoA_Oxase/DH_mid-dom_sf"/>
</dbReference>
<dbReference type="InterPro" id="IPR037069">
    <property type="entry name" value="AcylCoA_DH/ox_N_sf"/>
</dbReference>
<dbReference type="SUPFAM" id="SSF56645">
    <property type="entry name" value="Acyl-CoA dehydrogenase NM domain-like"/>
    <property type="match status" value="1"/>
</dbReference>
<dbReference type="SUPFAM" id="SSF47203">
    <property type="entry name" value="Acyl-CoA dehydrogenase C-terminal domain-like"/>
    <property type="match status" value="1"/>
</dbReference>
<dbReference type="OrthoDB" id="260519at2759"/>
<dbReference type="GO" id="GO:0050660">
    <property type="term" value="F:flavin adenine dinucleotide binding"/>
    <property type="evidence" value="ECO:0007669"/>
    <property type="project" value="InterPro"/>
</dbReference>
<evidence type="ECO:0000313" key="8">
    <source>
        <dbReference type="EMBL" id="CAI4019705.1"/>
    </source>
</evidence>
<dbReference type="InterPro" id="IPR036250">
    <property type="entry name" value="AcylCo_DH-like_C"/>
</dbReference>
<dbReference type="InterPro" id="IPR036400">
    <property type="entry name" value="Cyt_B5-like_heme/steroid_sf"/>
</dbReference>
<dbReference type="GO" id="GO:0003723">
    <property type="term" value="F:RNA binding"/>
    <property type="evidence" value="ECO:0007669"/>
    <property type="project" value="InterPro"/>
</dbReference>
<dbReference type="InterPro" id="IPR002885">
    <property type="entry name" value="PPR_rpt"/>
</dbReference>
<dbReference type="GO" id="GO:0033539">
    <property type="term" value="P:fatty acid beta-oxidation using acyl-CoA dehydrogenase"/>
    <property type="evidence" value="ECO:0007669"/>
    <property type="project" value="TreeGrafter"/>
</dbReference>
<dbReference type="GO" id="GO:0009982">
    <property type="term" value="F:pseudouridine synthase activity"/>
    <property type="evidence" value="ECO:0007669"/>
    <property type="project" value="InterPro"/>
</dbReference>
<name>A0A9P1M5T2_9DINO</name>
<reference evidence="9 10" key="2">
    <citation type="submission" date="2024-05" db="EMBL/GenBank/DDBJ databases">
        <authorList>
            <person name="Chen Y."/>
            <person name="Shah S."/>
            <person name="Dougan E. K."/>
            <person name="Thang M."/>
            <person name="Chan C."/>
        </authorList>
    </citation>
    <scope>NUCLEOTIDE SEQUENCE [LARGE SCALE GENOMIC DNA]</scope>
</reference>
<dbReference type="PROSITE" id="PS51375">
    <property type="entry name" value="PPR"/>
    <property type="match status" value="2"/>
</dbReference>
<dbReference type="EMBL" id="CAMXCT010006767">
    <property type="protein sequence ID" value="CAI4019705.1"/>
    <property type="molecule type" value="Genomic_DNA"/>
</dbReference>
<dbReference type="InterPro" id="IPR006091">
    <property type="entry name" value="Acyl-CoA_Oxase/DH_mid-dom"/>
</dbReference>
<evidence type="ECO:0000259" key="7">
    <source>
        <dbReference type="PROSITE" id="PS50255"/>
    </source>
</evidence>
<dbReference type="Pfam" id="PF00849">
    <property type="entry name" value="PseudoU_synth_2"/>
    <property type="match status" value="1"/>
</dbReference>
<evidence type="ECO:0000256" key="1">
    <source>
        <dbReference type="ARBA" id="ARBA00001974"/>
    </source>
</evidence>
<gene>
    <name evidence="8" type="ORF">C1SCF055_LOCUS44190</name>
</gene>
<evidence type="ECO:0000256" key="2">
    <source>
        <dbReference type="ARBA" id="ARBA00009347"/>
    </source>
</evidence>
<dbReference type="Pfam" id="PF00441">
    <property type="entry name" value="Acyl-CoA_dh_1"/>
    <property type="match status" value="1"/>
</dbReference>
<keyword evidence="4" id="KW-0274">FAD</keyword>
<dbReference type="EMBL" id="CAMXCT030006767">
    <property type="protein sequence ID" value="CAL4807017.1"/>
    <property type="molecule type" value="Genomic_DNA"/>
</dbReference>
<comment type="caution">
    <text evidence="8">The sequence shown here is derived from an EMBL/GenBank/DDBJ whole genome shotgun (WGS) entry which is preliminary data.</text>
</comment>
<reference evidence="8" key="1">
    <citation type="submission" date="2022-10" db="EMBL/GenBank/DDBJ databases">
        <authorList>
            <person name="Chen Y."/>
            <person name="Dougan E. K."/>
            <person name="Chan C."/>
            <person name="Rhodes N."/>
            <person name="Thang M."/>
        </authorList>
    </citation>
    <scope>NUCLEOTIDE SEQUENCE</scope>
</reference>
<evidence type="ECO:0000256" key="6">
    <source>
        <dbReference type="PROSITE-ProRule" id="PRU00708"/>
    </source>
</evidence>
<dbReference type="Gene3D" id="2.40.110.10">
    <property type="entry name" value="Butyryl-CoA Dehydrogenase, subunit A, domain 2"/>
    <property type="match status" value="1"/>
</dbReference>
<dbReference type="Gene3D" id="1.25.40.10">
    <property type="entry name" value="Tetratricopeptide repeat domain"/>
    <property type="match status" value="4"/>
</dbReference>
<dbReference type="Gene3D" id="1.20.140.10">
    <property type="entry name" value="Butyryl-CoA Dehydrogenase, subunit A, domain 3"/>
    <property type="match status" value="1"/>
</dbReference>
<organism evidence="8">
    <name type="scientific">Cladocopium goreaui</name>
    <dbReference type="NCBI Taxonomy" id="2562237"/>
    <lineage>
        <taxon>Eukaryota</taxon>
        <taxon>Sar</taxon>
        <taxon>Alveolata</taxon>
        <taxon>Dinophyceae</taxon>
        <taxon>Suessiales</taxon>
        <taxon>Symbiodiniaceae</taxon>
        <taxon>Cladocopium</taxon>
    </lineage>
</organism>
<keyword evidence="10" id="KW-1185">Reference proteome</keyword>
<dbReference type="Gene3D" id="1.10.540.10">
    <property type="entry name" value="Acyl-CoA dehydrogenase/oxidase, N-terminal domain"/>
    <property type="match status" value="1"/>
</dbReference>
<dbReference type="Pfam" id="PF02770">
    <property type="entry name" value="Acyl-CoA_dh_M"/>
    <property type="match status" value="1"/>
</dbReference>
<dbReference type="Gene3D" id="3.10.120.10">
    <property type="entry name" value="Cytochrome b5-like heme/steroid binding domain"/>
    <property type="match status" value="1"/>
</dbReference>
<dbReference type="InterPro" id="IPR009075">
    <property type="entry name" value="AcylCo_DH/oxidase_C"/>
</dbReference>
<dbReference type="InterPro" id="IPR001199">
    <property type="entry name" value="Cyt_B5-like_heme/steroid-bd"/>
</dbReference>
<evidence type="ECO:0000256" key="4">
    <source>
        <dbReference type="ARBA" id="ARBA00022827"/>
    </source>
</evidence>
<dbReference type="Proteomes" id="UP001152797">
    <property type="component" value="Unassembled WGS sequence"/>
</dbReference>
<dbReference type="PANTHER" id="PTHR48083">
    <property type="entry name" value="MEDIUM-CHAIN SPECIFIC ACYL-COA DEHYDROGENASE, MITOCHONDRIAL-RELATED"/>
    <property type="match status" value="1"/>
</dbReference>
<dbReference type="PROSITE" id="PS50255">
    <property type="entry name" value="CYTOCHROME_B5_2"/>
    <property type="match status" value="1"/>
</dbReference>
<evidence type="ECO:0000256" key="5">
    <source>
        <dbReference type="ARBA" id="ARBA00023002"/>
    </source>
</evidence>
<proteinExistence type="inferred from homology"/>
<sequence length="1415" mass="155192">MDHSTLQQLCQAGGVAGGGKLADLRRALERHICGQAWALEAETFQQPGGGAASAQPELSEEEAVARQLREKLQRLREDGAIRGPEWLQGAVADIRRDELRAMAKAAGLPVKSNSKRLTVSELQDGAGFRFLCNSIIKDAQRGSSWQLAPALLSRCRNAFDAANYNAAIASCGKGQWLTALAFLQQMPMSRVGYTEVSFGCAISALHGAWHICCELLGAMRSQMLQLNLIALNAALSACNNSWQAALMILDDMVAEVLSPDRISFSAVISCAGWAQALELLQQMTSMKVLPDVILYSSMMTACQRGSQWISALHLLQLMRLEELLPDIFSFSAAISALADAEPEGRSDVGHWQRAVALFDKYDVTKFAGVHPGGTQILLEYAGKDATEDFYALHRLEVLDKYQRLKKGRLADAKGPAPKKASEMIQEFSKVPFAEPSYLQGFKSPYFNESHVKLRQEARKFFAGESMEEALECEAKSTAPSKEMRKRMGDLGLIAMVQGPGPHLKIPSSLCGGVVKPEEFTYFHEMVVQEERCRTMCPGYEDGLDGAVSIGLPVLLKYGSDWMKNDVVPPIIKGDQTCVLSITEAFAGSDVAGLRTTAVLDASGENYIVNGTKKWITGGMYADWFVTAVRTGKAGAGGISMMLIPRSDAVQTKIMKSKYSSAAGTAYVTYENCIVPKKYLIGTENKGFQIIMSNFNHERWMITVVCIARARICTEETFKWAMQRKVFGKPLIEQPVIREKLAQMFAGVETCTQMLYDITYNMVSFGSQGAEVGARIALLKYQTTRMNHLVADNAVQVLGGRGVTQTGMGRVVEVFSRMYKIPAVYGGSEVEPNPVACSALMNACDKGRQWQQALALLEQMPQLRVPPDNFSYSACISALRGRWSMALALLTAKRCSSLRSNEVTYNAAITACGDRWDLAGMIFTEMLETSIRPGLVTQNAFLSALGSGSAWEHALSFFGRIRDPDEVTCSAAISAFEGAGLWKDALWLLSSMPQMALEVSGICYGASISACEKGSQWAMALELLELGEMVLDETSVNAAISACEVCGQRKRALFLLHTSELTLCRRSGTAFLWALARLQVDDAEVVHAALVEAVAELKGSLDGEALTRGISRFWWSLSMLGARPLQPSAIKAVATVPQSYWQLFTPQELLMSTWGAIDAPEVLWPIQEEWTRRLAGKDLALTTWLSQKDYILGSLWACSFAGQVRSDFLAAVKGSMRSAGRLLDEDNPAPAHFAAATSPREPKGPLETMETPQLLRFEEEQLLIFKPTGWEVEDPDGEQSLGRFLLQHVGRRPIFRDPRATFGFLHRLDVPSSGLILAASSYAAYFDLRLQLAQGLILRDYLVLCHGFQSARNARVIAAAVSWNPGTMAPSRAGRGKPSGSRLQCLGMGCLVRNQRGMFLGKIIYKFPVMIDVYWV</sequence>
<dbReference type="InterPro" id="IPR009100">
    <property type="entry name" value="AcylCoA_DH/oxidase_NM_dom_sf"/>
</dbReference>
<feature type="repeat" description="PPR" evidence="6">
    <location>
        <begin position="832"/>
        <end position="866"/>
    </location>
</feature>
<feature type="repeat" description="PPR" evidence="6">
    <location>
        <begin position="291"/>
        <end position="325"/>
    </location>
</feature>
<dbReference type="SUPFAM" id="SSF55120">
    <property type="entry name" value="Pseudouridine synthase"/>
    <property type="match status" value="1"/>
</dbReference>
<dbReference type="PANTHER" id="PTHR48083:SF28">
    <property type="entry name" value="ACYL-COA DEHYDROGENASE FAMILY PROTEIN (AFU_ORTHOLOGUE AFUA_6G10880)-RELATED"/>
    <property type="match status" value="1"/>
</dbReference>
<accession>A0A9P1M5T2</accession>
<comment type="similarity">
    <text evidence="2">Belongs to the acyl-CoA dehydrogenase family.</text>
</comment>
<keyword evidence="3" id="KW-0285">Flavoprotein</keyword>
<evidence type="ECO:0000313" key="10">
    <source>
        <dbReference type="Proteomes" id="UP001152797"/>
    </source>
</evidence>
<dbReference type="GO" id="GO:0003995">
    <property type="term" value="F:acyl-CoA dehydrogenase activity"/>
    <property type="evidence" value="ECO:0007669"/>
    <property type="project" value="TreeGrafter"/>
</dbReference>
<dbReference type="SUPFAM" id="SSF55856">
    <property type="entry name" value="Cytochrome b5-like heme/steroid binding domain"/>
    <property type="match status" value="1"/>
</dbReference>
<dbReference type="GO" id="GO:0001522">
    <property type="term" value="P:pseudouridine synthesis"/>
    <property type="evidence" value="ECO:0007669"/>
    <property type="project" value="InterPro"/>
</dbReference>
<dbReference type="InterPro" id="IPR013786">
    <property type="entry name" value="AcylCoA_DH/ox_N"/>
</dbReference>
<dbReference type="GO" id="GO:0005737">
    <property type="term" value="C:cytoplasm"/>
    <property type="evidence" value="ECO:0007669"/>
    <property type="project" value="TreeGrafter"/>
</dbReference>